<dbReference type="EMBL" id="QZDT01000146">
    <property type="protein sequence ID" value="NBJ95659.1"/>
    <property type="molecule type" value="Genomic_DNA"/>
</dbReference>
<dbReference type="OrthoDB" id="3268478at2"/>
<comment type="caution">
    <text evidence="2">The sequence shown here is derived from an EMBL/GenBank/DDBJ whole genome shotgun (WGS) entry which is preliminary data.</text>
</comment>
<dbReference type="Gene3D" id="3.30.2310.20">
    <property type="entry name" value="RelE-like"/>
    <property type="match status" value="1"/>
</dbReference>
<organism evidence="2 3">
    <name type="scientific">Parablautia muri</name>
    <dbReference type="NCBI Taxonomy" id="2320879"/>
    <lineage>
        <taxon>Bacteria</taxon>
        <taxon>Bacillati</taxon>
        <taxon>Bacillota</taxon>
        <taxon>Clostridia</taxon>
        <taxon>Lachnospirales</taxon>
        <taxon>Lachnospiraceae</taxon>
        <taxon>Parablautia</taxon>
    </lineage>
</organism>
<sequence>MIYELITTDQADADLRGIYEYIAFELLSPDNAARQLGRLEEHIVGLEEFPEKFRHYEKEPWHSRGLRVMPVDNYLVFYIPDNDAGIVTVIRVMYAGRDVDSQLKEHTVV</sequence>
<keyword evidence="1" id="KW-1277">Toxin-antitoxin system</keyword>
<dbReference type="AlphaFoldDB" id="A0A9X5BKC9"/>
<dbReference type="RefSeq" id="WP_160562512.1">
    <property type="nucleotide sequence ID" value="NZ_QZDT01000146.1"/>
</dbReference>
<proteinExistence type="predicted"/>
<dbReference type="Proteomes" id="UP001154420">
    <property type="component" value="Unassembled WGS sequence"/>
</dbReference>
<dbReference type="SUPFAM" id="SSF143011">
    <property type="entry name" value="RelE-like"/>
    <property type="match status" value="1"/>
</dbReference>
<dbReference type="InterPro" id="IPR035093">
    <property type="entry name" value="RelE/ParE_toxin_dom_sf"/>
</dbReference>
<evidence type="ECO:0000313" key="2">
    <source>
        <dbReference type="EMBL" id="NBJ95659.1"/>
    </source>
</evidence>
<keyword evidence="3" id="KW-1185">Reference proteome</keyword>
<accession>A0A9X5BKC9</accession>
<dbReference type="Pfam" id="PF05016">
    <property type="entry name" value="ParE_toxin"/>
    <property type="match status" value="1"/>
</dbReference>
<gene>
    <name evidence="2" type="ORF">D5281_24965</name>
</gene>
<evidence type="ECO:0000256" key="1">
    <source>
        <dbReference type="ARBA" id="ARBA00022649"/>
    </source>
</evidence>
<protein>
    <submittedName>
        <fullName evidence="2">Type II toxin-antitoxin system RelE/ParE family toxin</fullName>
    </submittedName>
</protein>
<evidence type="ECO:0000313" key="3">
    <source>
        <dbReference type="Proteomes" id="UP001154420"/>
    </source>
</evidence>
<name>A0A9X5BKC9_9FIRM</name>
<reference evidence="2" key="1">
    <citation type="submission" date="2018-09" db="EMBL/GenBank/DDBJ databases">
        <title>Murine metabolic-syndrome-specific gut microbial biobank.</title>
        <authorList>
            <person name="Liu C."/>
        </authorList>
    </citation>
    <scope>NUCLEOTIDE SEQUENCE</scope>
    <source>
        <strain evidence="2">D42-62</strain>
    </source>
</reference>
<dbReference type="InterPro" id="IPR007712">
    <property type="entry name" value="RelE/ParE_toxin"/>
</dbReference>